<gene>
    <name evidence="8" type="ORF">FSP39_008270</name>
</gene>
<dbReference type="GO" id="GO:0016460">
    <property type="term" value="C:myosin II complex"/>
    <property type="evidence" value="ECO:0007669"/>
    <property type="project" value="TreeGrafter"/>
</dbReference>
<evidence type="ECO:0000256" key="1">
    <source>
        <dbReference type="ARBA" id="ARBA00009763"/>
    </source>
</evidence>
<keyword evidence="5" id="KW-0106">Calcium</keyword>
<name>A0AA88XXW5_PINIB</name>
<dbReference type="EMBL" id="VSWD01000010">
    <property type="protein sequence ID" value="KAK3089991.1"/>
    <property type="molecule type" value="Genomic_DNA"/>
</dbReference>
<feature type="domain" description="EF-hand" evidence="7">
    <location>
        <begin position="68"/>
        <end position="103"/>
    </location>
</feature>
<dbReference type="PANTHER" id="PTHR23048:SF0">
    <property type="entry name" value="CALMODULIN LIKE 3"/>
    <property type="match status" value="1"/>
</dbReference>
<feature type="domain" description="EF-hand" evidence="7">
    <location>
        <begin position="273"/>
        <end position="308"/>
    </location>
</feature>
<evidence type="ECO:0000256" key="3">
    <source>
        <dbReference type="ARBA" id="ARBA00022723"/>
    </source>
</evidence>
<proteinExistence type="inferred from homology"/>
<dbReference type="Proteomes" id="UP001186944">
    <property type="component" value="Unassembled WGS sequence"/>
</dbReference>
<keyword evidence="9" id="KW-1185">Reference proteome</keyword>
<comment type="similarity">
    <text evidence="1">Belongs to the calmodulin family.</text>
</comment>
<accession>A0AA88XXW5</accession>
<dbReference type="SMART" id="SM00054">
    <property type="entry name" value="EFh"/>
    <property type="match status" value="9"/>
</dbReference>
<dbReference type="Pfam" id="PF13833">
    <property type="entry name" value="EF-hand_8"/>
    <property type="match status" value="1"/>
</dbReference>
<dbReference type="Gene3D" id="1.10.238.10">
    <property type="entry name" value="EF-hand"/>
    <property type="match status" value="5"/>
</dbReference>
<reference evidence="8" key="1">
    <citation type="submission" date="2019-08" db="EMBL/GenBank/DDBJ databases">
        <title>The improved chromosome-level genome for the pearl oyster Pinctada fucata martensii using PacBio sequencing and Hi-C.</title>
        <authorList>
            <person name="Zheng Z."/>
        </authorList>
    </citation>
    <scope>NUCLEOTIDE SEQUENCE</scope>
    <source>
        <strain evidence="8">ZZ-2019</strain>
        <tissue evidence="8">Adductor muscle</tissue>
    </source>
</reference>
<dbReference type="FunFam" id="1.10.238.10:FF:000001">
    <property type="entry name" value="Calmodulin 1"/>
    <property type="match status" value="1"/>
</dbReference>
<sequence length="469" mass="52624">MSVLHLVCLHGLAIHQDSRVFYTWFVFIVELDTRTHECSTLGLPLSLSCTPGLTSVLHLALQKGYTEEQIDEFKEAFSLFDKDGDGCITTKELGTVMRSLGQQPTEQDLQDMINEVDEDGSGTIEFSEFLDMMRKKGGENKDDEDEELKGAFKVFDKDGNGKISASELRQVMKNLGEQLTDEEIDEMIKEADIDGDDEVDFEVYTEVFRRFDKLGNGTISTDGLGKVMRALGQKPTEGELTAMIKEYDKSGNGFISYTDFMDIMIKRQQNEEVSAEDLAEVFSVFDLEGSGKISALCLKEAMSSLGINVTEEDADEMIKEVDTDADGLVDIKEFKEAFDLLDPTGHGKVCTRDLGRVIKSIDSSAKREDIRAMAKLVDPTGTGYFGFTEFLNAITKRMREPDLEEELVRAFKVFDKDRDGFITVKELRHLMTNMGEKYTDDEISDMLKVANLNDTGKVNFEGMFVIIAK</sequence>
<dbReference type="PANTHER" id="PTHR23048">
    <property type="entry name" value="MYOSIN LIGHT CHAIN 1, 3"/>
    <property type="match status" value="1"/>
</dbReference>
<keyword evidence="3" id="KW-0479">Metal-binding</keyword>
<dbReference type="InterPro" id="IPR002048">
    <property type="entry name" value="EF_hand_dom"/>
</dbReference>
<feature type="domain" description="EF-hand" evidence="7">
    <location>
        <begin position="179"/>
        <end position="214"/>
    </location>
</feature>
<evidence type="ECO:0000313" key="9">
    <source>
        <dbReference type="Proteomes" id="UP001186944"/>
    </source>
</evidence>
<evidence type="ECO:0000313" key="8">
    <source>
        <dbReference type="EMBL" id="KAK3089991.1"/>
    </source>
</evidence>
<dbReference type="FunFam" id="1.10.238.10:FF:000006">
    <property type="entry name" value="Calmodulin 1"/>
    <property type="match status" value="1"/>
</dbReference>
<evidence type="ECO:0000256" key="6">
    <source>
        <dbReference type="ARBA" id="ARBA00023179"/>
    </source>
</evidence>
<dbReference type="InterPro" id="IPR018247">
    <property type="entry name" value="EF_Hand_1_Ca_BS"/>
</dbReference>
<dbReference type="InterPro" id="IPR011992">
    <property type="entry name" value="EF-hand-dom_pair"/>
</dbReference>
<evidence type="ECO:0000259" key="7">
    <source>
        <dbReference type="PROSITE" id="PS50222"/>
    </source>
</evidence>
<dbReference type="PROSITE" id="PS00018">
    <property type="entry name" value="EF_HAND_1"/>
    <property type="match status" value="6"/>
</dbReference>
<feature type="domain" description="EF-hand" evidence="7">
    <location>
        <begin position="104"/>
        <end position="139"/>
    </location>
</feature>
<dbReference type="Pfam" id="PF13499">
    <property type="entry name" value="EF-hand_7"/>
    <property type="match status" value="4"/>
</dbReference>
<dbReference type="FunFam" id="1.10.238.10:FF:000034">
    <property type="entry name" value="Calmodulin"/>
    <property type="match status" value="1"/>
</dbReference>
<keyword evidence="4" id="KW-0677">Repeat</keyword>
<dbReference type="PROSITE" id="PS50222">
    <property type="entry name" value="EF_HAND_2"/>
    <property type="match status" value="9"/>
</dbReference>
<feature type="domain" description="EF-hand" evidence="7">
    <location>
        <begin position="365"/>
        <end position="400"/>
    </location>
</feature>
<dbReference type="GO" id="GO:0005737">
    <property type="term" value="C:cytoplasm"/>
    <property type="evidence" value="ECO:0007669"/>
    <property type="project" value="UniProtKB-ARBA"/>
</dbReference>
<keyword evidence="6" id="KW-0514">Muscle protein</keyword>
<evidence type="ECO:0000256" key="4">
    <source>
        <dbReference type="ARBA" id="ARBA00022737"/>
    </source>
</evidence>
<dbReference type="GO" id="GO:0005509">
    <property type="term" value="F:calcium ion binding"/>
    <property type="evidence" value="ECO:0007669"/>
    <property type="project" value="InterPro"/>
</dbReference>
<dbReference type="InterPro" id="IPR050230">
    <property type="entry name" value="CALM/Myosin/TropC-like"/>
</dbReference>
<feature type="domain" description="EF-hand" evidence="7">
    <location>
        <begin position="143"/>
        <end position="178"/>
    </location>
</feature>
<dbReference type="AlphaFoldDB" id="A0AA88XXW5"/>
<evidence type="ECO:0000256" key="5">
    <source>
        <dbReference type="ARBA" id="ARBA00022837"/>
    </source>
</evidence>
<dbReference type="CDD" id="cd00051">
    <property type="entry name" value="EFh"/>
    <property type="match status" value="3"/>
</dbReference>
<comment type="caution">
    <text evidence="8">The sequence shown here is derived from an EMBL/GenBank/DDBJ whole genome shotgun (WGS) entry which is preliminary data.</text>
</comment>
<organism evidence="8 9">
    <name type="scientific">Pinctada imbricata</name>
    <name type="common">Atlantic pearl-oyster</name>
    <name type="synonym">Pinctada martensii</name>
    <dbReference type="NCBI Taxonomy" id="66713"/>
    <lineage>
        <taxon>Eukaryota</taxon>
        <taxon>Metazoa</taxon>
        <taxon>Spiralia</taxon>
        <taxon>Lophotrochozoa</taxon>
        <taxon>Mollusca</taxon>
        <taxon>Bivalvia</taxon>
        <taxon>Autobranchia</taxon>
        <taxon>Pteriomorphia</taxon>
        <taxon>Pterioida</taxon>
        <taxon>Pterioidea</taxon>
        <taxon>Pteriidae</taxon>
        <taxon>Pinctada</taxon>
    </lineage>
</organism>
<feature type="domain" description="EF-hand" evidence="7">
    <location>
        <begin position="309"/>
        <end position="344"/>
    </location>
</feature>
<feature type="domain" description="EF-hand" evidence="7">
    <location>
        <begin position="235"/>
        <end position="270"/>
    </location>
</feature>
<evidence type="ECO:0000256" key="2">
    <source>
        <dbReference type="ARBA" id="ARBA00020786"/>
    </source>
</evidence>
<dbReference type="SUPFAM" id="SSF47473">
    <property type="entry name" value="EF-hand"/>
    <property type="match status" value="3"/>
</dbReference>
<feature type="domain" description="EF-hand" evidence="7">
    <location>
        <begin position="402"/>
        <end position="437"/>
    </location>
</feature>
<dbReference type="FunFam" id="1.10.238.10:FF:000178">
    <property type="entry name" value="Calmodulin-2 A"/>
    <property type="match status" value="1"/>
</dbReference>
<protein>
    <recommendedName>
        <fullName evidence="2">Calmodulin</fullName>
    </recommendedName>
</protein>